<reference evidence="2" key="1">
    <citation type="journal article" date="2014" name="Fish Shellfish Immunol.">
        <title>Interleukin gene expression is strongly modulated at the local level in a fish-parasite model.</title>
        <authorList>
            <person name="Perez-Cordon G."/>
            <person name="Estensoro I."/>
            <person name="Benedito-Palos L."/>
            <person name="Calduch-Giner J.A."/>
            <person name="Sitja-Bobadilla A."/>
            <person name="Perez-Sanchez J."/>
        </authorList>
    </citation>
    <scope>NUCLEOTIDE SEQUENCE</scope>
</reference>
<evidence type="ECO:0000256" key="1">
    <source>
        <dbReference type="SAM" id="SignalP"/>
    </source>
</evidence>
<proteinExistence type="evidence at transcript level"/>
<sequence length="186" mass="20911">MPLLRISLLVLLLLPLSLSLSCDTIRPPTDVSEDYKATIRTDLENTGENITTSLQTISCPKKIYRLQNCTSNDVVVVIVSKLHSLSCKMKNLRLPNTDTLAKSVLYSIHCPCPKRPTAEPMARLKTKRMAKRQKRNERKTLRRELCKAKAIVSAMNGCYQMLNSLLATCNQARCEAKKLTHPVSPM</sequence>
<evidence type="ECO:0000313" key="2">
    <source>
        <dbReference type="EMBL" id="AGS55342.1"/>
    </source>
</evidence>
<feature type="chain" id="PRO_5004949290" evidence="1">
    <location>
        <begin position="20"/>
        <end position="186"/>
    </location>
</feature>
<name>X2CN80_SPAAU</name>
<gene>
    <name evidence="2" type="primary">IL-7</name>
</gene>
<protein>
    <submittedName>
        <fullName evidence="2">Interleukin-7</fullName>
    </submittedName>
</protein>
<dbReference type="EMBL" id="JX976618">
    <property type="protein sequence ID" value="AGS55342.1"/>
    <property type="molecule type" value="mRNA"/>
</dbReference>
<dbReference type="PROSITE" id="PS51257">
    <property type="entry name" value="PROKAR_LIPOPROTEIN"/>
    <property type="match status" value="1"/>
</dbReference>
<organism evidence="2">
    <name type="scientific">Sparus aurata</name>
    <name type="common">Gilthead sea bream</name>
    <dbReference type="NCBI Taxonomy" id="8175"/>
    <lineage>
        <taxon>Eukaryota</taxon>
        <taxon>Metazoa</taxon>
        <taxon>Chordata</taxon>
        <taxon>Craniata</taxon>
        <taxon>Vertebrata</taxon>
        <taxon>Euteleostomi</taxon>
        <taxon>Actinopterygii</taxon>
        <taxon>Neopterygii</taxon>
        <taxon>Teleostei</taxon>
        <taxon>Neoteleostei</taxon>
        <taxon>Acanthomorphata</taxon>
        <taxon>Eupercaria</taxon>
        <taxon>Spariformes</taxon>
        <taxon>Sparidae</taxon>
        <taxon>Sparus</taxon>
    </lineage>
</organism>
<keyword evidence="1" id="KW-0732">Signal</keyword>
<accession>X2CN80</accession>
<feature type="signal peptide" evidence="1">
    <location>
        <begin position="1"/>
        <end position="19"/>
    </location>
</feature>
<dbReference type="AlphaFoldDB" id="X2CN80"/>